<accession>A0A2S6N4X0</accession>
<keyword evidence="5" id="KW-1185">Reference proteome</keyword>
<dbReference type="PROSITE" id="PS00061">
    <property type="entry name" value="ADH_SHORT"/>
    <property type="match status" value="1"/>
</dbReference>
<dbReference type="GO" id="GO:0016491">
    <property type="term" value="F:oxidoreductase activity"/>
    <property type="evidence" value="ECO:0007669"/>
    <property type="project" value="UniProtKB-KW"/>
</dbReference>
<protein>
    <submittedName>
        <fullName evidence="4">3-oxoacyl-ACP reductase</fullName>
    </submittedName>
</protein>
<name>A0A2S6N4X0_RHOGL</name>
<evidence type="ECO:0000256" key="2">
    <source>
        <dbReference type="ARBA" id="ARBA00023002"/>
    </source>
</evidence>
<comment type="similarity">
    <text evidence="1 3">Belongs to the short-chain dehydrogenases/reductases (SDR) family.</text>
</comment>
<dbReference type="InterPro" id="IPR036291">
    <property type="entry name" value="NAD(P)-bd_dom_sf"/>
</dbReference>
<dbReference type="Gene3D" id="3.40.50.720">
    <property type="entry name" value="NAD(P)-binding Rossmann-like Domain"/>
    <property type="match status" value="1"/>
</dbReference>
<evidence type="ECO:0000313" key="5">
    <source>
        <dbReference type="Proteomes" id="UP000239724"/>
    </source>
</evidence>
<evidence type="ECO:0000256" key="1">
    <source>
        <dbReference type="ARBA" id="ARBA00006484"/>
    </source>
</evidence>
<reference evidence="4 5" key="1">
    <citation type="journal article" date="2018" name="Arch. Microbiol.">
        <title>New insights into the metabolic potential of the phototrophic purple bacterium Rhodopila globiformis DSM 161(T) from its draft genome sequence and evidence for a vanadium-dependent nitrogenase.</title>
        <authorList>
            <person name="Imhoff J.F."/>
            <person name="Rahn T."/>
            <person name="Kunzel S."/>
            <person name="Neulinger S.C."/>
        </authorList>
    </citation>
    <scope>NUCLEOTIDE SEQUENCE [LARGE SCALE GENOMIC DNA]</scope>
    <source>
        <strain evidence="4 5">DSM 161</strain>
    </source>
</reference>
<evidence type="ECO:0000256" key="3">
    <source>
        <dbReference type="RuleBase" id="RU000363"/>
    </source>
</evidence>
<dbReference type="OrthoDB" id="9804774at2"/>
<dbReference type="PANTHER" id="PTHR42879:SF2">
    <property type="entry name" value="3-OXOACYL-[ACYL-CARRIER-PROTEIN] REDUCTASE FABG"/>
    <property type="match status" value="1"/>
</dbReference>
<dbReference type="PANTHER" id="PTHR42879">
    <property type="entry name" value="3-OXOACYL-(ACYL-CARRIER-PROTEIN) REDUCTASE"/>
    <property type="match status" value="1"/>
</dbReference>
<evidence type="ECO:0000313" key="4">
    <source>
        <dbReference type="EMBL" id="PPQ29666.1"/>
    </source>
</evidence>
<comment type="caution">
    <text evidence="4">The sequence shown here is derived from an EMBL/GenBank/DDBJ whole genome shotgun (WGS) entry which is preliminary data.</text>
</comment>
<dbReference type="Pfam" id="PF00106">
    <property type="entry name" value="adh_short"/>
    <property type="match status" value="1"/>
</dbReference>
<dbReference type="InterPro" id="IPR050259">
    <property type="entry name" value="SDR"/>
</dbReference>
<dbReference type="RefSeq" id="WP_104520770.1">
    <property type="nucleotide sequence ID" value="NZ_NHRY01000223.1"/>
</dbReference>
<dbReference type="PRINTS" id="PR00080">
    <property type="entry name" value="SDRFAMILY"/>
</dbReference>
<organism evidence="4 5">
    <name type="scientific">Rhodopila globiformis</name>
    <name type="common">Rhodopseudomonas globiformis</name>
    <dbReference type="NCBI Taxonomy" id="1071"/>
    <lineage>
        <taxon>Bacteria</taxon>
        <taxon>Pseudomonadati</taxon>
        <taxon>Pseudomonadota</taxon>
        <taxon>Alphaproteobacteria</taxon>
        <taxon>Acetobacterales</taxon>
        <taxon>Acetobacteraceae</taxon>
        <taxon>Rhodopila</taxon>
    </lineage>
</organism>
<sequence>MRNVLVTGGSRGLGLGMAQRLAAAGFQVVALARKDSDALAAARAQVAQEGRGALHFHAFDLADIDGIGALVKDLRGAYGPFHGLVNNAGLGTAGILASMPDSAIEQLIRLNIVSPVTLTKYVVRSMMAAQREIGQGGRIVNIASIVGSTGYSGLSIYSATKAALVGFTRSLARELGPLGITVNAVAPGFVDTEMTHTLTGAQRGQIARRSALQRLPTVEDVAGAVDFLFSDAARNVTGTVMTIDAGNTA</sequence>
<dbReference type="PRINTS" id="PR00081">
    <property type="entry name" value="GDHRDH"/>
</dbReference>
<dbReference type="GO" id="GO:0032787">
    <property type="term" value="P:monocarboxylic acid metabolic process"/>
    <property type="evidence" value="ECO:0007669"/>
    <property type="project" value="UniProtKB-ARBA"/>
</dbReference>
<dbReference type="CDD" id="cd05233">
    <property type="entry name" value="SDR_c"/>
    <property type="match status" value="1"/>
</dbReference>
<dbReference type="EMBL" id="NHRY01000223">
    <property type="protein sequence ID" value="PPQ29666.1"/>
    <property type="molecule type" value="Genomic_DNA"/>
</dbReference>
<keyword evidence="2" id="KW-0560">Oxidoreductase</keyword>
<dbReference type="AlphaFoldDB" id="A0A2S6N4X0"/>
<dbReference type="Proteomes" id="UP000239724">
    <property type="component" value="Unassembled WGS sequence"/>
</dbReference>
<proteinExistence type="inferred from homology"/>
<gene>
    <name evidence="4" type="ORF">CCS01_20960</name>
</gene>
<dbReference type="SUPFAM" id="SSF51735">
    <property type="entry name" value="NAD(P)-binding Rossmann-fold domains"/>
    <property type="match status" value="1"/>
</dbReference>
<dbReference type="InterPro" id="IPR002347">
    <property type="entry name" value="SDR_fam"/>
</dbReference>
<dbReference type="InterPro" id="IPR020904">
    <property type="entry name" value="Sc_DH/Rdtase_CS"/>
</dbReference>
<dbReference type="FunFam" id="3.40.50.720:FF:000173">
    <property type="entry name" value="3-oxoacyl-[acyl-carrier protein] reductase"/>
    <property type="match status" value="1"/>
</dbReference>